<gene>
    <name evidence="1" type="ORF">TAF16_1910</name>
</gene>
<evidence type="ECO:0000313" key="2">
    <source>
        <dbReference type="Proteomes" id="UP000078336"/>
    </source>
</evidence>
<dbReference type="EMBL" id="LUCQ01000109">
    <property type="protein sequence ID" value="OAO78355.1"/>
    <property type="molecule type" value="Genomic_DNA"/>
</dbReference>
<organism evidence="1 2">
    <name type="scientific">Anoxybacillus flavithermus</name>
    <dbReference type="NCBI Taxonomy" id="33934"/>
    <lineage>
        <taxon>Bacteria</taxon>
        <taxon>Bacillati</taxon>
        <taxon>Bacillota</taxon>
        <taxon>Bacilli</taxon>
        <taxon>Bacillales</taxon>
        <taxon>Anoxybacillaceae</taxon>
        <taxon>Anoxybacillus</taxon>
    </lineage>
</organism>
<protein>
    <submittedName>
        <fullName evidence="1">Transcriptional regulator TetR family</fullName>
    </submittedName>
</protein>
<keyword evidence="2" id="KW-1185">Reference proteome</keyword>
<evidence type="ECO:0000313" key="1">
    <source>
        <dbReference type="EMBL" id="OAO78355.1"/>
    </source>
</evidence>
<sequence length="85" mass="9771">MTRKISYFIVVSIVQKSFPFVNEKIFSTYLQEGNGIYIISTSAGKVTTIAGFLLTRLIVMPDYPWDDEKEIDRTIQFLMNGLKKT</sequence>
<reference evidence="1 2" key="1">
    <citation type="submission" date="2016-03" db="EMBL/GenBank/DDBJ databases">
        <title>Spore heat resistance.</title>
        <authorList>
            <person name="Boekhorst J."/>
            <person name="Berendsen E.M."/>
            <person name="Wells-Bennik M.H."/>
            <person name="Kuipers O.P."/>
        </authorList>
    </citation>
    <scope>NUCLEOTIDE SEQUENCE [LARGE SCALE GENOMIC DNA]</scope>
    <source>
        <strain evidence="1 2">AF16</strain>
    </source>
</reference>
<proteinExistence type="predicted"/>
<dbReference type="Proteomes" id="UP000078336">
    <property type="component" value="Unassembled WGS sequence"/>
</dbReference>
<dbReference type="PATRIC" id="fig|33934.6.peg.1955"/>
<comment type="caution">
    <text evidence="1">The sequence shown here is derived from an EMBL/GenBank/DDBJ whole genome shotgun (WGS) entry which is preliminary data.</text>
</comment>
<accession>A0A178TDI8</accession>
<name>A0A178TDI8_9BACL</name>
<dbReference type="AlphaFoldDB" id="A0A178TDI8"/>